<evidence type="ECO:0000256" key="1">
    <source>
        <dbReference type="ARBA" id="ARBA00004651"/>
    </source>
</evidence>
<evidence type="ECO:0000256" key="3">
    <source>
        <dbReference type="ARBA" id="ARBA00022448"/>
    </source>
</evidence>
<feature type="transmembrane region" description="Helical" evidence="8">
    <location>
        <begin position="225"/>
        <end position="244"/>
    </location>
</feature>
<dbReference type="PANTHER" id="PTHR36838:SF1">
    <property type="entry name" value="SLR1864 PROTEIN"/>
    <property type="match status" value="1"/>
</dbReference>
<feature type="transmembrane region" description="Helical" evidence="8">
    <location>
        <begin position="101"/>
        <end position="120"/>
    </location>
</feature>
<comment type="subcellular location">
    <subcellularLocation>
        <location evidence="1">Cell membrane</location>
        <topology evidence="1">Multi-pass membrane protein</topology>
    </subcellularLocation>
</comment>
<comment type="similarity">
    <text evidence="2">Belongs to the auxin efflux carrier (TC 2.A.69) family.</text>
</comment>
<organism evidence="9 10">
    <name type="scientific">Calothrix parasitica NIES-267</name>
    <dbReference type="NCBI Taxonomy" id="1973488"/>
    <lineage>
        <taxon>Bacteria</taxon>
        <taxon>Bacillati</taxon>
        <taxon>Cyanobacteriota</taxon>
        <taxon>Cyanophyceae</taxon>
        <taxon>Nostocales</taxon>
        <taxon>Calotrichaceae</taxon>
        <taxon>Calothrix</taxon>
    </lineage>
</organism>
<feature type="transmembrane region" description="Helical" evidence="8">
    <location>
        <begin position="162"/>
        <end position="181"/>
    </location>
</feature>
<evidence type="ECO:0000313" key="10">
    <source>
        <dbReference type="Proteomes" id="UP000218418"/>
    </source>
</evidence>
<evidence type="ECO:0000256" key="7">
    <source>
        <dbReference type="ARBA" id="ARBA00023136"/>
    </source>
</evidence>
<proteinExistence type="inferred from homology"/>
<keyword evidence="5 8" id="KW-0812">Transmembrane</keyword>
<reference evidence="9 10" key="1">
    <citation type="submission" date="2017-06" db="EMBL/GenBank/DDBJ databases">
        <title>Genome sequencing of cyanobaciteial culture collection at National Institute for Environmental Studies (NIES).</title>
        <authorList>
            <person name="Hirose Y."/>
            <person name="Shimura Y."/>
            <person name="Fujisawa T."/>
            <person name="Nakamura Y."/>
            <person name="Kawachi M."/>
        </authorList>
    </citation>
    <scope>NUCLEOTIDE SEQUENCE [LARGE SCALE GENOMIC DNA]</scope>
    <source>
        <strain evidence="9 10">NIES-267</strain>
    </source>
</reference>
<keyword evidence="6 8" id="KW-1133">Transmembrane helix</keyword>
<keyword evidence="3" id="KW-0813">Transport</keyword>
<name>A0A1Z4LQY9_9CYAN</name>
<dbReference type="Pfam" id="PF03547">
    <property type="entry name" value="Mem_trans"/>
    <property type="match status" value="1"/>
</dbReference>
<dbReference type="GO" id="GO:0005886">
    <property type="term" value="C:plasma membrane"/>
    <property type="evidence" value="ECO:0007669"/>
    <property type="project" value="UniProtKB-SubCell"/>
</dbReference>
<feature type="transmembrane region" description="Helical" evidence="8">
    <location>
        <begin position="7"/>
        <end position="26"/>
    </location>
</feature>
<dbReference type="PANTHER" id="PTHR36838">
    <property type="entry name" value="AUXIN EFFLUX CARRIER FAMILY PROTEIN"/>
    <property type="match status" value="1"/>
</dbReference>
<dbReference type="Gene3D" id="1.20.1530.20">
    <property type="match status" value="1"/>
</dbReference>
<dbReference type="EMBL" id="AP018227">
    <property type="protein sequence ID" value="BAY83649.1"/>
    <property type="molecule type" value="Genomic_DNA"/>
</dbReference>
<evidence type="ECO:0000256" key="2">
    <source>
        <dbReference type="ARBA" id="ARBA00010145"/>
    </source>
</evidence>
<sequence length="305" mass="33195">MIILLELYLKLFGTVSIGFFLGRWLPSTVPNRLGKFLFWIGVPIGIVAFLRKADLSGAIWIAPAVAYAAMLLGAFFALVGIKWQSYFTHTVPSSPIQGSLILSAMIGNTGFLGYPITLAVHGTQYFAWALFYDLLGSLFGAWGLGALIAARFGGSATNFWQSTKVILINPALWSFGFGLLFRQVEIPPSAEFILEKLAWGSVALSLLLMGMRLSNLKSFQNLPQSAISIIIKMVLIPLIFGITFRFLGLTGTSAKVILLQTAMPPAFSTLIIAEIFNLDSDSAVTTVAAGTAMLLITLPMWLWIF</sequence>
<dbReference type="AlphaFoldDB" id="A0A1Z4LQY9"/>
<feature type="transmembrane region" description="Helical" evidence="8">
    <location>
        <begin position="193"/>
        <end position="213"/>
    </location>
</feature>
<keyword evidence="10" id="KW-1185">Reference proteome</keyword>
<gene>
    <name evidence="9" type="ORF">NIES267_31390</name>
</gene>
<evidence type="ECO:0000313" key="9">
    <source>
        <dbReference type="EMBL" id="BAY83649.1"/>
    </source>
</evidence>
<evidence type="ECO:0000256" key="5">
    <source>
        <dbReference type="ARBA" id="ARBA00022692"/>
    </source>
</evidence>
<feature type="transmembrane region" description="Helical" evidence="8">
    <location>
        <begin position="57"/>
        <end position="81"/>
    </location>
</feature>
<dbReference type="GO" id="GO:0055085">
    <property type="term" value="P:transmembrane transport"/>
    <property type="evidence" value="ECO:0007669"/>
    <property type="project" value="InterPro"/>
</dbReference>
<accession>A0A1Z4LQY9</accession>
<feature type="transmembrane region" description="Helical" evidence="8">
    <location>
        <begin position="256"/>
        <end position="276"/>
    </location>
</feature>
<feature type="transmembrane region" description="Helical" evidence="8">
    <location>
        <begin position="282"/>
        <end position="304"/>
    </location>
</feature>
<feature type="transmembrane region" description="Helical" evidence="8">
    <location>
        <begin position="32"/>
        <end position="50"/>
    </location>
</feature>
<evidence type="ECO:0000256" key="8">
    <source>
        <dbReference type="SAM" id="Phobius"/>
    </source>
</evidence>
<keyword evidence="4" id="KW-1003">Cell membrane</keyword>
<evidence type="ECO:0000256" key="4">
    <source>
        <dbReference type="ARBA" id="ARBA00022475"/>
    </source>
</evidence>
<dbReference type="Proteomes" id="UP000218418">
    <property type="component" value="Chromosome"/>
</dbReference>
<dbReference type="InterPro" id="IPR004776">
    <property type="entry name" value="Mem_transp_PIN-like"/>
</dbReference>
<protein>
    <submittedName>
        <fullName evidence="9">Auxin efflux carrier</fullName>
    </submittedName>
</protein>
<feature type="transmembrane region" description="Helical" evidence="8">
    <location>
        <begin position="127"/>
        <end position="150"/>
    </location>
</feature>
<evidence type="ECO:0000256" key="6">
    <source>
        <dbReference type="ARBA" id="ARBA00022989"/>
    </source>
</evidence>
<dbReference type="OrthoDB" id="419762at2"/>
<dbReference type="InterPro" id="IPR038770">
    <property type="entry name" value="Na+/solute_symporter_sf"/>
</dbReference>
<keyword evidence="7 8" id="KW-0472">Membrane</keyword>